<dbReference type="Proteomes" id="UP001595897">
    <property type="component" value="Unassembled WGS sequence"/>
</dbReference>
<organism evidence="2 3">
    <name type="scientific">Glaciecola siphonariae</name>
    <dbReference type="NCBI Taxonomy" id="521012"/>
    <lineage>
        <taxon>Bacteria</taxon>
        <taxon>Pseudomonadati</taxon>
        <taxon>Pseudomonadota</taxon>
        <taxon>Gammaproteobacteria</taxon>
        <taxon>Alteromonadales</taxon>
        <taxon>Alteromonadaceae</taxon>
        <taxon>Glaciecola</taxon>
    </lineage>
</organism>
<sequence>MKVIHLPFILFFALISVIASSHAQESDRNKEVDKAYAKLLTYLPEGAQLIHVPYADKLGSYGPNLTTTYVNDADVTGGKLIQLNVKKAGKNIWDDAVTADVGGEIKKGDVVYMMFWGRISPEDQNNETIRLAGLGIQKASPPYNKILTKDVELTLGWQTFAVAGKATEDFTNYGSQLNFPVSTGTHIIEFGPVFIFNLGPDVDMRSLPFL</sequence>
<dbReference type="SUPFAM" id="SSF49785">
    <property type="entry name" value="Galactose-binding domain-like"/>
    <property type="match status" value="1"/>
</dbReference>
<feature type="signal peptide" evidence="1">
    <location>
        <begin position="1"/>
        <end position="23"/>
    </location>
</feature>
<protein>
    <submittedName>
        <fullName evidence="2">Uncharacterized protein</fullName>
    </submittedName>
</protein>
<gene>
    <name evidence="2" type="ORF">ACFO4O_07345</name>
</gene>
<dbReference type="RefSeq" id="WP_382406975.1">
    <property type="nucleotide sequence ID" value="NZ_JBHSGU010000002.1"/>
</dbReference>
<dbReference type="EMBL" id="JBHSGU010000002">
    <property type="protein sequence ID" value="MFC4699964.1"/>
    <property type="molecule type" value="Genomic_DNA"/>
</dbReference>
<evidence type="ECO:0000313" key="3">
    <source>
        <dbReference type="Proteomes" id="UP001595897"/>
    </source>
</evidence>
<comment type="caution">
    <text evidence="2">The sequence shown here is derived from an EMBL/GenBank/DDBJ whole genome shotgun (WGS) entry which is preliminary data.</text>
</comment>
<dbReference type="Gene3D" id="2.60.120.260">
    <property type="entry name" value="Galactose-binding domain-like"/>
    <property type="match status" value="1"/>
</dbReference>
<feature type="chain" id="PRO_5047342735" evidence="1">
    <location>
        <begin position="24"/>
        <end position="210"/>
    </location>
</feature>
<evidence type="ECO:0000313" key="2">
    <source>
        <dbReference type="EMBL" id="MFC4699964.1"/>
    </source>
</evidence>
<proteinExistence type="predicted"/>
<keyword evidence="1" id="KW-0732">Signal</keyword>
<reference evidence="3" key="1">
    <citation type="journal article" date="2019" name="Int. J. Syst. Evol. Microbiol.">
        <title>The Global Catalogue of Microorganisms (GCM) 10K type strain sequencing project: providing services to taxonomists for standard genome sequencing and annotation.</title>
        <authorList>
            <consortium name="The Broad Institute Genomics Platform"/>
            <consortium name="The Broad Institute Genome Sequencing Center for Infectious Disease"/>
            <person name="Wu L."/>
            <person name="Ma J."/>
        </authorList>
    </citation>
    <scope>NUCLEOTIDE SEQUENCE [LARGE SCALE GENOMIC DNA]</scope>
    <source>
        <strain evidence="3">KACC 12507</strain>
    </source>
</reference>
<accession>A0ABV9LUZ3</accession>
<evidence type="ECO:0000256" key="1">
    <source>
        <dbReference type="SAM" id="SignalP"/>
    </source>
</evidence>
<keyword evidence="3" id="KW-1185">Reference proteome</keyword>
<dbReference type="InterPro" id="IPR008979">
    <property type="entry name" value="Galactose-bd-like_sf"/>
</dbReference>
<name>A0ABV9LUZ3_9ALTE</name>